<protein>
    <recommendedName>
        <fullName evidence="4">Lipoprotein</fullName>
    </recommendedName>
</protein>
<keyword evidence="1" id="KW-0732">Signal</keyword>
<dbReference type="EMBL" id="JAAMPU010000096">
    <property type="protein sequence ID" value="NMH26827.1"/>
    <property type="molecule type" value="Genomic_DNA"/>
</dbReference>
<dbReference type="Proteomes" id="UP000712080">
    <property type="component" value="Unassembled WGS sequence"/>
</dbReference>
<comment type="caution">
    <text evidence="2">The sequence shown here is derived from an EMBL/GenBank/DDBJ whole genome shotgun (WGS) entry which is preliminary data.</text>
</comment>
<accession>A0A972FRT6</accession>
<dbReference type="RefSeq" id="WP_169525828.1">
    <property type="nucleotide sequence ID" value="NZ_JAAMPU010000096.1"/>
</dbReference>
<gene>
    <name evidence="2" type="ORF">G6047_02180</name>
</gene>
<dbReference type="PROSITE" id="PS51257">
    <property type="entry name" value="PROKAR_LIPOPROTEIN"/>
    <property type="match status" value="1"/>
</dbReference>
<dbReference type="Pfam" id="PF19643">
    <property type="entry name" value="DUF6146"/>
    <property type="match status" value="1"/>
</dbReference>
<evidence type="ECO:0000256" key="1">
    <source>
        <dbReference type="SAM" id="SignalP"/>
    </source>
</evidence>
<evidence type="ECO:0000313" key="3">
    <source>
        <dbReference type="Proteomes" id="UP000712080"/>
    </source>
</evidence>
<keyword evidence="3" id="KW-1185">Reference proteome</keyword>
<feature type="chain" id="PRO_5036915225" description="Lipoprotein" evidence="1">
    <location>
        <begin position="22"/>
        <end position="141"/>
    </location>
</feature>
<proteinExistence type="predicted"/>
<sequence length="141" mass="16521">MRSLVLILVVLMLSIIGCTSAKSIVADKSASKNDTVRIANDSLEYEVIIIDPGFNSWLASTAKPRNFYGQSYLESRNLSWVYEWNRRARNSFQYSRDLYQMEIDYRPGINYGYEVNYLLFNYLVYFQQTNRQRLGSFQPNP</sequence>
<dbReference type="AlphaFoldDB" id="A0A972FRT6"/>
<reference evidence="2" key="1">
    <citation type="submission" date="2020-02" db="EMBL/GenBank/DDBJ databases">
        <title>Flavobacterium sp. genome.</title>
        <authorList>
            <person name="Jung H.S."/>
            <person name="Baek J.H."/>
            <person name="Jeon C.O."/>
        </authorList>
    </citation>
    <scope>NUCLEOTIDE SEQUENCE</scope>
    <source>
        <strain evidence="2">SE-s28</strain>
    </source>
</reference>
<name>A0A972FRT6_9FLAO</name>
<organism evidence="2 3">
    <name type="scientific">Flavobacterium silvaticum</name>
    <dbReference type="NCBI Taxonomy" id="1852020"/>
    <lineage>
        <taxon>Bacteria</taxon>
        <taxon>Pseudomonadati</taxon>
        <taxon>Bacteroidota</taxon>
        <taxon>Flavobacteriia</taxon>
        <taxon>Flavobacteriales</taxon>
        <taxon>Flavobacteriaceae</taxon>
        <taxon>Flavobacterium</taxon>
    </lineage>
</organism>
<dbReference type="InterPro" id="IPR046144">
    <property type="entry name" value="DUF6146"/>
</dbReference>
<feature type="signal peptide" evidence="1">
    <location>
        <begin position="1"/>
        <end position="21"/>
    </location>
</feature>
<evidence type="ECO:0008006" key="4">
    <source>
        <dbReference type="Google" id="ProtNLM"/>
    </source>
</evidence>
<evidence type="ECO:0000313" key="2">
    <source>
        <dbReference type="EMBL" id="NMH26827.1"/>
    </source>
</evidence>